<organism evidence="2 3">
    <name type="scientific">Natronogracilivirga saccharolytica</name>
    <dbReference type="NCBI Taxonomy" id="2812953"/>
    <lineage>
        <taxon>Bacteria</taxon>
        <taxon>Pseudomonadati</taxon>
        <taxon>Balneolota</taxon>
        <taxon>Balneolia</taxon>
        <taxon>Balneolales</taxon>
        <taxon>Cyclonatronaceae</taxon>
        <taxon>Natronogracilivirga</taxon>
    </lineage>
</organism>
<dbReference type="PANTHER" id="PTHR33498">
    <property type="entry name" value="TRANSPOSASE FOR INSERTION SEQUENCE ELEMENT IS1557"/>
    <property type="match status" value="1"/>
</dbReference>
<protein>
    <submittedName>
        <fullName evidence="2">Transposase</fullName>
    </submittedName>
</protein>
<dbReference type="AlphaFoldDB" id="A0A8J7UW25"/>
<dbReference type="PANTHER" id="PTHR33498:SF1">
    <property type="entry name" value="TRANSPOSASE FOR INSERTION SEQUENCE ELEMENT IS1557"/>
    <property type="match status" value="1"/>
</dbReference>
<evidence type="ECO:0000313" key="3">
    <source>
        <dbReference type="Proteomes" id="UP000673975"/>
    </source>
</evidence>
<dbReference type="InterPro" id="IPR047951">
    <property type="entry name" value="Transpos_ISL3"/>
</dbReference>
<gene>
    <name evidence="2" type="ORF">NATSA_15255</name>
</gene>
<evidence type="ECO:0000313" key="2">
    <source>
        <dbReference type="EMBL" id="MBP3194030.1"/>
    </source>
</evidence>
<evidence type="ECO:0000259" key="1">
    <source>
        <dbReference type="Pfam" id="PF01610"/>
    </source>
</evidence>
<dbReference type="EMBL" id="JAFIDN010000033">
    <property type="protein sequence ID" value="MBP3194030.1"/>
    <property type="molecule type" value="Genomic_DNA"/>
</dbReference>
<name>A0A8J7UW25_9BACT</name>
<proteinExistence type="predicted"/>
<accession>A0A8J7UW25</accession>
<comment type="caution">
    <text evidence="2">The sequence shown here is derived from an EMBL/GenBank/DDBJ whole genome shotgun (WGS) entry which is preliminary data.</text>
</comment>
<dbReference type="Pfam" id="PF01610">
    <property type="entry name" value="DDE_Tnp_ISL3"/>
    <property type="match status" value="1"/>
</dbReference>
<keyword evidence="3" id="KW-1185">Reference proteome</keyword>
<sequence>METRTESIKTIAELNGVRSWTLYRDYKQVSGYEDWEQRHHSREYLVFPENIGERLSIDEVSLNKGELYTFLTNKAAKGRKGTLVASIHGTKTNDIVLHVSRIPLAQRQKVKEVTLDLASNLARAVRELFPNARLVSDRFHIMQLAYEVVQQHRVEFRSQAIEEENEAVKQAKKQGIRYIPPEYHNGDTRKQLLARSRYGLYKHTSKWTNNQWLRMGLLFQEFPELKTAYEHVQKLVHIYRFTDIEKAELAFRDWIKESHKMKLDGFKRVADTFENHLQTILNFYYHRSTNAAAEAFNAKVKLFRAIQRGVTDTEFFLFRLSKLYA</sequence>
<reference evidence="2" key="1">
    <citation type="submission" date="2021-02" db="EMBL/GenBank/DDBJ databases">
        <title>Natronogracilivirga saccharolytica gen. nov. sp. nov. a new anaerobic, haloalkiliphilic carbohydrate-fermenting bacterium from soda lake and proposing of Cyclonatronumiaceae fam. nov. in the phylum Balneolaeota.</title>
        <authorList>
            <person name="Zhilina T.N."/>
            <person name="Sorokin D.Y."/>
            <person name="Zavarzina D.G."/>
            <person name="Toshchakov S.V."/>
            <person name="Kublanov I.V."/>
        </authorList>
    </citation>
    <scope>NUCLEOTIDE SEQUENCE</scope>
    <source>
        <strain evidence="2">Z-1702</strain>
    </source>
</reference>
<dbReference type="Proteomes" id="UP000673975">
    <property type="component" value="Unassembled WGS sequence"/>
</dbReference>
<dbReference type="InterPro" id="IPR002560">
    <property type="entry name" value="Transposase_DDE"/>
</dbReference>
<dbReference type="RefSeq" id="WP_210513489.1">
    <property type="nucleotide sequence ID" value="NZ_JAFIDN010000033.1"/>
</dbReference>
<feature type="domain" description="Transposase IS204/IS1001/IS1096/IS1165 DDE" evidence="1">
    <location>
        <begin position="55"/>
        <end position="319"/>
    </location>
</feature>